<gene>
    <name evidence="5" type="ORF">AUCHE_03_00260</name>
</gene>
<dbReference type="PANTHER" id="PTHR42794">
    <property type="entry name" value="HEMIN IMPORT ATP-BINDING PROTEIN HMUV"/>
    <property type="match status" value="1"/>
</dbReference>
<dbReference type="PANTHER" id="PTHR42794:SF2">
    <property type="entry name" value="ABC TRANSPORTER ATP-BINDING PROTEIN"/>
    <property type="match status" value="1"/>
</dbReference>
<dbReference type="FunFam" id="3.40.50.300:FF:000134">
    <property type="entry name" value="Iron-enterobactin ABC transporter ATP-binding protein"/>
    <property type="match status" value="1"/>
</dbReference>
<dbReference type="Pfam" id="PF00005">
    <property type="entry name" value="ABC_tran"/>
    <property type="match status" value="1"/>
</dbReference>
<protein>
    <submittedName>
        <fullName evidence="5">Putative ABC transporter ATP-binding protein</fullName>
    </submittedName>
</protein>
<dbReference type="CDD" id="cd03214">
    <property type="entry name" value="ABC_Iron-Siderophores_B12_Hemin"/>
    <property type="match status" value="1"/>
</dbReference>
<dbReference type="PROSITE" id="PS00211">
    <property type="entry name" value="ABC_TRANSPORTER_1"/>
    <property type="match status" value="1"/>
</dbReference>
<dbReference type="GO" id="GO:0005524">
    <property type="term" value="F:ATP binding"/>
    <property type="evidence" value="ECO:0007669"/>
    <property type="project" value="UniProtKB-KW"/>
</dbReference>
<dbReference type="InterPro" id="IPR003439">
    <property type="entry name" value="ABC_transporter-like_ATP-bd"/>
</dbReference>
<dbReference type="InterPro" id="IPR017871">
    <property type="entry name" value="ABC_transporter-like_CS"/>
</dbReference>
<dbReference type="InterPro" id="IPR003593">
    <property type="entry name" value="AAA+_ATPase"/>
</dbReference>
<dbReference type="EMBL" id="BAGZ01000003">
    <property type="protein sequence ID" value="GAB76809.1"/>
    <property type="molecule type" value="Genomic_DNA"/>
</dbReference>
<keyword evidence="1" id="KW-0813">Transport</keyword>
<keyword evidence="3 5" id="KW-0067">ATP-binding</keyword>
<dbReference type="eggNOG" id="COG1120">
    <property type="taxonomic scope" value="Bacteria"/>
</dbReference>
<keyword evidence="2" id="KW-0547">Nucleotide-binding</keyword>
<name>K6VJ94_9MICO</name>
<comment type="caution">
    <text evidence="5">The sequence shown here is derived from an EMBL/GenBank/DDBJ whole genome shotgun (WGS) entry which is preliminary data.</text>
</comment>
<evidence type="ECO:0000259" key="4">
    <source>
        <dbReference type="PROSITE" id="PS50893"/>
    </source>
</evidence>
<proteinExistence type="predicted"/>
<organism evidence="5 6">
    <name type="scientific">Austwickia chelonae NBRC 105200</name>
    <dbReference type="NCBI Taxonomy" id="1184607"/>
    <lineage>
        <taxon>Bacteria</taxon>
        <taxon>Bacillati</taxon>
        <taxon>Actinomycetota</taxon>
        <taxon>Actinomycetes</taxon>
        <taxon>Micrococcales</taxon>
        <taxon>Dermatophilaceae</taxon>
        <taxon>Austwickia</taxon>
    </lineage>
</organism>
<dbReference type="SUPFAM" id="SSF52540">
    <property type="entry name" value="P-loop containing nucleoside triphosphate hydrolases"/>
    <property type="match status" value="1"/>
</dbReference>
<accession>K6VJ94</accession>
<dbReference type="OrthoDB" id="5296765at2"/>
<dbReference type="RefSeq" id="WP_006501560.1">
    <property type="nucleotide sequence ID" value="NZ_BAGZ01000003.1"/>
</dbReference>
<dbReference type="Proteomes" id="UP000008495">
    <property type="component" value="Unassembled WGS sequence"/>
</dbReference>
<reference evidence="5 6" key="1">
    <citation type="submission" date="2012-08" db="EMBL/GenBank/DDBJ databases">
        <title>Whole genome shotgun sequence of Austwickia chelonae NBRC 105200.</title>
        <authorList>
            <person name="Yoshida I."/>
            <person name="Hosoyama A."/>
            <person name="Tsuchikane K."/>
            <person name="Katsumata H."/>
            <person name="Ando Y."/>
            <person name="Ohji S."/>
            <person name="Hamada M."/>
            <person name="Tamura T."/>
            <person name="Yamazoe A."/>
            <person name="Yamazaki S."/>
            <person name="Fujita N."/>
        </authorList>
    </citation>
    <scope>NUCLEOTIDE SEQUENCE [LARGE SCALE GENOMIC DNA]</scope>
    <source>
        <strain evidence="5 6">NBRC 105200</strain>
    </source>
</reference>
<evidence type="ECO:0000256" key="2">
    <source>
        <dbReference type="ARBA" id="ARBA00022741"/>
    </source>
</evidence>
<sequence>MKLTAQQVTWGVPGKLIVRGVTLEAASGRVLGLVGPNGSGKSSLLRCLAGLRRPSSGSILYDDQDCFGWTPRQRARQVAFVEQSGTAPDDITVVDLVNLGRAPHQERWKSANVQDRALVDRAMNDLGITHLAARRWRDLSGGERQRANIARALAQDARCIILDEPTNHLDIRHQLDLLLQLKNCGKTVITCLHDLGLAARYCDDIAVLTDGELLAHGTPEKVLNGEVIEASFAVRADVGRGPGGEWAASYSPLPLDEELMVSTVG</sequence>
<evidence type="ECO:0000256" key="3">
    <source>
        <dbReference type="ARBA" id="ARBA00022840"/>
    </source>
</evidence>
<evidence type="ECO:0000313" key="6">
    <source>
        <dbReference type="Proteomes" id="UP000008495"/>
    </source>
</evidence>
<dbReference type="PROSITE" id="PS50893">
    <property type="entry name" value="ABC_TRANSPORTER_2"/>
    <property type="match status" value="1"/>
</dbReference>
<keyword evidence="6" id="KW-1185">Reference proteome</keyword>
<evidence type="ECO:0000313" key="5">
    <source>
        <dbReference type="EMBL" id="GAB76809.1"/>
    </source>
</evidence>
<evidence type="ECO:0000256" key="1">
    <source>
        <dbReference type="ARBA" id="ARBA00022448"/>
    </source>
</evidence>
<dbReference type="InterPro" id="IPR027417">
    <property type="entry name" value="P-loop_NTPase"/>
</dbReference>
<dbReference type="SMART" id="SM00382">
    <property type="entry name" value="AAA"/>
    <property type="match status" value="1"/>
</dbReference>
<dbReference type="Gene3D" id="3.40.50.300">
    <property type="entry name" value="P-loop containing nucleotide triphosphate hydrolases"/>
    <property type="match status" value="1"/>
</dbReference>
<dbReference type="GO" id="GO:0016887">
    <property type="term" value="F:ATP hydrolysis activity"/>
    <property type="evidence" value="ECO:0007669"/>
    <property type="project" value="InterPro"/>
</dbReference>
<dbReference type="AlphaFoldDB" id="K6VJ94"/>
<dbReference type="STRING" id="100225.SAMN05421595_1943"/>
<feature type="domain" description="ABC transporter" evidence="4">
    <location>
        <begin position="3"/>
        <end position="235"/>
    </location>
</feature>